<sequence length="896" mass="102444">MAAYAAVTSLMGIMQQLPQSRLDLLQGHKLLLELLHKKVGSLLEFLDNSDDEPMKDLQKKVKDLAIKVEEQVESHIQRRAEKTLLKMLQRVFHLPSKSHERLYKILLQAICDVDSIKEKLIKQMKNNKLQAVNHSIGGSSSPRLHVSTLVNDMVGYNIEQEHMRSQLTGHSSQLEVISIVGMGGIGKSTFANKMFSDPSILSFFDVRGWITVSMNYSLRKMLLTLLQDTVGAAKELDEKTDGELADHLQKSLKGRRYLIVVDDMWSREAWDDVRLCFPENNNRSRILLTTRDMKVAQYASSPKDLFPMRFLEPKESWHLFCQKVFGNKDCPTEYENVAKEVVSNCKGLPLMISVVAGTLSSKKTMDEWIKVAQSVISSVDLDDYQHCSRVLGLSYTHLPSYLKSCFLYFGVFPKASEISVKKLTRLWIAEGLLELKGSEGLEQVAANILHVLIDKSLVVVSKQSLDDKIKTCRIHDLLHDLCLREAESENLLYVACRGSTRVSSQGRWVSVNPERGYDSYALLENLTHSKIRSIHFHPTELVRRQLSIKLFHFKLLRVLDLVAIRLVSFPIGVVHLVSLRYLAVVVNFETSEHQSISNLWNLQTFIFSISLPQIDLVHLPNGIWEMSQLRHLHSTRMSLFSPPKVSANEVKYRILENLQSVSGLSPCCCTKEIFEGIKNVRKLGISGTEDEFDYEPICLDNLIYLPELEELKIASYILTRYDVLLRLPFAGSFPPNLKKLTLRKTFLLWEDMTIISKLPKLEVLQLKADAFVISYPTDTVWEVTEMGFLELKFLLLEWLDLDYWRAADDYFPCLEHIVIRNCRTLKEIPEGFVDSLTLQQIQLHRCTSSLVTFAKQIQENYESLGNNMLKVYSFDTIRVSVKGCIRKGMNYTGSNL</sequence>
<keyword evidence="9" id="KW-0611">Plant defense</keyword>
<dbReference type="FunFam" id="1.10.8.430:FF:000003">
    <property type="entry name" value="Probable disease resistance protein At5g66910"/>
    <property type="match status" value="1"/>
</dbReference>
<dbReference type="GO" id="GO:0005524">
    <property type="term" value="F:ATP binding"/>
    <property type="evidence" value="ECO:0007669"/>
    <property type="project" value="UniProtKB-KW"/>
</dbReference>
<evidence type="ECO:0000256" key="4">
    <source>
        <dbReference type="ARBA" id="ARBA00022490"/>
    </source>
</evidence>
<dbReference type="FunFam" id="1.10.10.10:FF:000322">
    <property type="entry name" value="Probable disease resistance protein At1g63360"/>
    <property type="match status" value="1"/>
</dbReference>
<protein>
    <submittedName>
        <fullName evidence="15">Late blight resistance protein homolog R1A-10 isoform X1</fullName>
    </submittedName>
</protein>
<dbReference type="PANTHER" id="PTHR23155:SF1152">
    <property type="entry name" value="AAA+ ATPASE DOMAIN-CONTAINING PROTEIN"/>
    <property type="match status" value="1"/>
</dbReference>
<dbReference type="Gene3D" id="1.10.8.430">
    <property type="entry name" value="Helical domain of apoptotic protease-activating factors"/>
    <property type="match status" value="1"/>
</dbReference>
<feature type="domain" description="Disease resistance R13L4/SHOC-2-like LRR" evidence="13">
    <location>
        <begin position="531"/>
        <end position="845"/>
    </location>
</feature>
<comment type="similarity">
    <text evidence="3">Belongs to the disease resistance NB-LRR family.</text>
</comment>
<evidence type="ECO:0000259" key="11">
    <source>
        <dbReference type="Pfam" id="PF00931"/>
    </source>
</evidence>
<dbReference type="PRINTS" id="PR00364">
    <property type="entry name" value="DISEASERSIST"/>
</dbReference>
<dbReference type="Proteomes" id="UP000189701">
    <property type="component" value="Unplaced"/>
</dbReference>
<name>A0A1U7VUV5_NICSY</name>
<evidence type="ECO:0000313" key="14">
    <source>
        <dbReference type="Proteomes" id="UP000189701"/>
    </source>
</evidence>
<dbReference type="RefSeq" id="XP_009765695.1">
    <property type="nucleotide sequence ID" value="XM_009767393.1"/>
</dbReference>
<dbReference type="Pfam" id="PF00931">
    <property type="entry name" value="NB-ARC"/>
    <property type="match status" value="1"/>
</dbReference>
<evidence type="ECO:0000256" key="5">
    <source>
        <dbReference type="ARBA" id="ARBA00022614"/>
    </source>
</evidence>
<feature type="domain" description="Disease resistance protein winged helix" evidence="12">
    <location>
        <begin position="411"/>
        <end position="482"/>
    </location>
</feature>
<evidence type="ECO:0000259" key="12">
    <source>
        <dbReference type="Pfam" id="PF23559"/>
    </source>
</evidence>
<keyword evidence="5" id="KW-0433">Leucine-rich repeat</keyword>
<dbReference type="GeneID" id="104217211"/>
<dbReference type="SUPFAM" id="SSF52058">
    <property type="entry name" value="L domain-like"/>
    <property type="match status" value="1"/>
</dbReference>
<feature type="domain" description="NB-ARC" evidence="11">
    <location>
        <begin position="166"/>
        <end position="329"/>
    </location>
</feature>
<dbReference type="KEGG" id="nsy:104217211"/>
<dbReference type="Pfam" id="PF23559">
    <property type="entry name" value="WHD_DRP"/>
    <property type="match status" value="1"/>
</dbReference>
<dbReference type="GO" id="GO:0043531">
    <property type="term" value="F:ADP binding"/>
    <property type="evidence" value="ECO:0007669"/>
    <property type="project" value="InterPro"/>
</dbReference>
<keyword evidence="4" id="KW-0963">Cytoplasm</keyword>
<dbReference type="Gene3D" id="3.80.10.10">
    <property type="entry name" value="Ribonuclease Inhibitor"/>
    <property type="match status" value="1"/>
</dbReference>
<dbReference type="InterPro" id="IPR058922">
    <property type="entry name" value="WHD_DRP"/>
</dbReference>
<dbReference type="GO" id="GO:0009626">
    <property type="term" value="P:plant-type hypersensitive response"/>
    <property type="evidence" value="ECO:0007669"/>
    <property type="project" value="UniProtKB-KW"/>
</dbReference>
<dbReference type="Gene3D" id="3.40.50.300">
    <property type="entry name" value="P-loop containing nucleotide triphosphate hydrolases"/>
    <property type="match status" value="1"/>
</dbReference>
<keyword evidence="10" id="KW-0067">ATP-binding</keyword>
<evidence type="ECO:0000256" key="9">
    <source>
        <dbReference type="ARBA" id="ARBA00022821"/>
    </source>
</evidence>
<dbReference type="InterPro" id="IPR055414">
    <property type="entry name" value="LRR_R13L4/SHOC2-like"/>
</dbReference>
<keyword evidence="7" id="KW-0677">Repeat</keyword>
<dbReference type="OrthoDB" id="1275048at2759"/>
<proteinExistence type="inferred from homology"/>
<dbReference type="InterPro" id="IPR036388">
    <property type="entry name" value="WH-like_DNA-bd_sf"/>
</dbReference>
<dbReference type="Gene3D" id="1.10.10.10">
    <property type="entry name" value="Winged helix-like DNA-binding domain superfamily/Winged helix DNA-binding domain"/>
    <property type="match status" value="1"/>
</dbReference>
<evidence type="ECO:0000256" key="6">
    <source>
        <dbReference type="ARBA" id="ARBA00022667"/>
    </source>
</evidence>
<organism evidence="14 15">
    <name type="scientific">Nicotiana sylvestris</name>
    <name type="common">Wood tobacco</name>
    <name type="synonym">South American tobacco</name>
    <dbReference type="NCBI Taxonomy" id="4096"/>
    <lineage>
        <taxon>Eukaryota</taxon>
        <taxon>Viridiplantae</taxon>
        <taxon>Streptophyta</taxon>
        <taxon>Embryophyta</taxon>
        <taxon>Tracheophyta</taxon>
        <taxon>Spermatophyta</taxon>
        <taxon>Magnoliopsida</taxon>
        <taxon>eudicotyledons</taxon>
        <taxon>Gunneridae</taxon>
        <taxon>Pentapetalae</taxon>
        <taxon>asterids</taxon>
        <taxon>lamiids</taxon>
        <taxon>Solanales</taxon>
        <taxon>Solanaceae</taxon>
        <taxon>Nicotianoideae</taxon>
        <taxon>Nicotianeae</taxon>
        <taxon>Nicotiana</taxon>
    </lineage>
</organism>
<reference evidence="14" key="1">
    <citation type="journal article" date="2013" name="Genome Biol.">
        <title>Reference genomes and transcriptomes of Nicotiana sylvestris and Nicotiana tomentosiformis.</title>
        <authorList>
            <person name="Sierro N."/>
            <person name="Battey J.N."/>
            <person name="Ouadi S."/>
            <person name="Bovet L."/>
            <person name="Goepfert S."/>
            <person name="Bakaher N."/>
            <person name="Peitsch M.C."/>
            <person name="Ivanov N.V."/>
        </authorList>
    </citation>
    <scope>NUCLEOTIDE SEQUENCE [LARGE SCALE GENOMIC DNA]</scope>
</reference>
<keyword evidence="6" id="KW-0381">Hypersensitive response</keyword>
<dbReference type="RefSeq" id="XP_070021226.1">
    <property type="nucleotide sequence ID" value="XM_070165125.1"/>
</dbReference>
<dbReference type="GO" id="GO:0051607">
    <property type="term" value="P:defense response to virus"/>
    <property type="evidence" value="ECO:0007669"/>
    <property type="project" value="UniProtKB-ARBA"/>
</dbReference>
<dbReference type="PANTHER" id="PTHR23155">
    <property type="entry name" value="DISEASE RESISTANCE PROTEIN RP"/>
    <property type="match status" value="1"/>
</dbReference>
<evidence type="ECO:0000256" key="3">
    <source>
        <dbReference type="ARBA" id="ARBA00008894"/>
    </source>
</evidence>
<dbReference type="SUPFAM" id="SSF52540">
    <property type="entry name" value="P-loop containing nucleoside triphosphate hydrolases"/>
    <property type="match status" value="1"/>
</dbReference>
<dbReference type="Pfam" id="PF23598">
    <property type="entry name" value="LRR_14"/>
    <property type="match status" value="1"/>
</dbReference>
<dbReference type="FunFam" id="3.40.50.300:FF:001091">
    <property type="entry name" value="Probable disease resistance protein At1g61300"/>
    <property type="match status" value="1"/>
</dbReference>
<evidence type="ECO:0000256" key="7">
    <source>
        <dbReference type="ARBA" id="ARBA00022737"/>
    </source>
</evidence>
<dbReference type="InterPro" id="IPR032675">
    <property type="entry name" value="LRR_dom_sf"/>
</dbReference>
<accession>A0A1U7VUV5</accession>
<comment type="function">
    <text evidence="1">Confers resistance to late blight (Phytophthora infestans) races carrying the avirulence gene Avr1. Resistance proteins guard the plant against pathogens that contain an appropriate avirulence protein via an indirect interaction with this avirulence protein. That triggers a defense system including the hypersensitive response, which restricts the pathogen growth.</text>
</comment>
<evidence type="ECO:0000256" key="2">
    <source>
        <dbReference type="ARBA" id="ARBA00004496"/>
    </source>
</evidence>
<keyword evidence="8" id="KW-0547">Nucleotide-binding</keyword>
<dbReference type="InterPro" id="IPR027417">
    <property type="entry name" value="P-loop_NTPase"/>
</dbReference>
<dbReference type="Gene3D" id="1.20.5.4130">
    <property type="match status" value="1"/>
</dbReference>
<dbReference type="GO" id="GO:0005737">
    <property type="term" value="C:cytoplasm"/>
    <property type="evidence" value="ECO:0007669"/>
    <property type="project" value="UniProtKB-SubCell"/>
</dbReference>
<keyword evidence="14" id="KW-1185">Reference proteome</keyword>
<evidence type="ECO:0000256" key="8">
    <source>
        <dbReference type="ARBA" id="ARBA00022741"/>
    </source>
</evidence>
<dbReference type="InterPro" id="IPR002182">
    <property type="entry name" value="NB-ARC"/>
</dbReference>
<gene>
    <name evidence="15" type="primary">LOC104217211</name>
</gene>
<dbReference type="InterPro" id="IPR042197">
    <property type="entry name" value="Apaf_helical"/>
</dbReference>
<comment type="subcellular location">
    <subcellularLocation>
        <location evidence="2">Cytoplasm</location>
    </subcellularLocation>
</comment>
<evidence type="ECO:0000313" key="15">
    <source>
        <dbReference type="RefSeq" id="XP_009765695.1"/>
    </source>
</evidence>
<dbReference type="eggNOG" id="KOG4658">
    <property type="taxonomic scope" value="Eukaryota"/>
</dbReference>
<evidence type="ECO:0000259" key="13">
    <source>
        <dbReference type="Pfam" id="PF23598"/>
    </source>
</evidence>
<dbReference type="InterPro" id="IPR044974">
    <property type="entry name" value="Disease_R_plants"/>
</dbReference>
<evidence type="ECO:0000256" key="10">
    <source>
        <dbReference type="ARBA" id="ARBA00022840"/>
    </source>
</evidence>
<dbReference type="AlphaFoldDB" id="A0A1U7VUV5"/>
<reference evidence="15" key="2">
    <citation type="submission" date="2025-08" db="UniProtKB">
        <authorList>
            <consortium name="RefSeq"/>
        </authorList>
    </citation>
    <scope>IDENTIFICATION</scope>
    <source>
        <tissue evidence="15">Leaf</tissue>
    </source>
</reference>
<evidence type="ECO:0000256" key="1">
    <source>
        <dbReference type="ARBA" id="ARBA00002074"/>
    </source>
</evidence>